<dbReference type="EC" id="2.7.11.1" evidence="2"/>
<dbReference type="PROSITE" id="PS00107">
    <property type="entry name" value="PROTEIN_KINASE_ATP"/>
    <property type="match status" value="1"/>
</dbReference>
<gene>
    <name evidence="16" type="primary">S6K1A</name>
    <name evidence="15" type="ORF">GLYMA_09G273600</name>
</gene>
<sequence>MVSSQFSGLTMAGYKPAQTQLLFPANLPDTVNTEHIELDFSDVFGPVTVDLNNIDSTTGEPLEEVNELVYDDPPVIYTRSHSLVGPSTCVSQSLKLGKLTIHETEDSLELVDHVNGETIKDIKDSSFVDKSLKDEDGNLKKIQRVSIEDFEILKVVGQGAFAKVYQVRKKGTSEIYAMKVMRKDKIMEKNHAEYMKAERDIWTKIEHPFVVQLRYSFQTKYRLYLVLDFVNGGHLFFQLYHQGLFREDLARIYTAEIVCAVSHLHSNGIMHRDLKPENILLDADGHVMLTDFGLAKQFEESTRSNSMCGTLEYMAPEIILGKGHDKAADWWSVGILLFEMLTGKVCILFLVNL</sequence>
<keyword evidence="17" id="KW-1185">Reference proteome</keyword>
<dbReference type="AlphaFoldDB" id="I1L6Z3"/>
<comment type="function">
    <text evidence="11">CIPK serine-threonine protein kinases interact with CBL proteins. Binding of a CBL protein to the regulatory NAF domain of CIPK protein lead to the activation of the kinase in a calcium-dependent manner.</text>
</comment>
<feature type="binding site" evidence="12">
    <location>
        <position position="179"/>
    </location>
    <ligand>
        <name>ATP</name>
        <dbReference type="ChEBI" id="CHEBI:30616"/>
    </ligand>
</feature>
<evidence type="ECO:0000256" key="13">
    <source>
        <dbReference type="RuleBase" id="RU000304"/>
    </source>
</evidence>
<keyword evidence="5" id="KW-0808">Transferase</keyword>
<keyword evidence="4" id="KW-0597">Phosphoprotein</keyword>
<dbReference type="PANTHER" id="PTHR24351">
    <property type="entry name" value="RIBOSOMAL PROTEIN S6 KINASE"/>
    <property type="match status" value="1"/>
</dbReference>
<dbReference type="PROSITE" id="PS50011">
    <property type="entry name" value="PROTEIN_KINASE_DOM"/>
    <property type="match status" value="1"/>
</dbReference>
<protein>
    <recommendedName>
        <fullName evidence="2">non-specific serine/threonine protein kinase</fullName>
        <ecNumber evidence="2">2.7.11.1</ecNumber>
    </recommendedName>
</protein>
<dbReference type="PROSITE" id="PS00108">
    <property type="entry name" value="PROTEIN_KINASE_ST"/>
    <property type="match status" value="1"/>
</dbReference>
<evidence type="ECO:0000256" key="8">
    <source>
        <dbReference type="ARBA" id="ARBA00022840"/>
    </source>
</evidence>
<accession>I1L6Z3</accession>
<dbReference type="GO" id="GO:0005524">
    <property type="term" value="F:ATP binding"/>
    <property type="evidence" value="ECO:0007669"/>
    <property type="project" value="UniProtKB-UniRule"/>
</dbReference>
<dbReference type="GO" id="GO:0004674">
    <property type="term" value="F:protein serine/threonine kinase activity"/>
    <property type="evidence" value="ECO:0007669"/>
    <property type="project" value="UniProtKB-KW"/>
</dbReference>
<reference evidence="15" key="3">
    <citation type="submission" date="2018-07" db="EMBL/GenBank/DDBJ databases">
        <title>WGS assembly of Glycine max.</title>
        <authorList>
            <person name="Schmutz J."/>
            <person name="Cannon S."/>
            <person name="Schlueter J."/>
            <person name="Ma J."/>
            <person name="Mitros T."/>
            <person name="Nelson W."/>
            <person name="Hyten D."/>
            <person name="Song Q."/>
            <person name="Thelen J."/>
            <person name="Cheng J."/>
            <person name="Xu D."/>
            <person name="Hellsten U."/>
            <person name="May G."/>
            <person name="Yu Y."/>
            <person name="Sakurai T."/>
            <person name="Umezawa T."/>
            <person name="Bhattacharyya M."/>
            <person name="Sandhu D."/>
            <person name="Valliyodan B."/>
            <person name="Lindquist E."/>
            <person name="Peto M."/>
            <person name="Grant D."/>
            <person name="Shu S."/>
            <person name="Goodstein D."/>
            <person name="Barry K."/>
            <person name="Futrell-Griggs M."/>
            <person name="Abernathy B."/>
            <person name="Du J."/>
            <person name="Tian Z."/>
            <person name="Zhu L."/>
            <person name="Gill N."/>
            <person name="Joshi T."/>
            <person name="Libault M."/>
            <person name="Sethuraman A."/>
            <person name="Zhang X."/>
            <person name="Shinozaki K."/>
            <person name="Nguyen H."/>
            <person name="Wing R."/>
            <person name="Cregan P."/>
            <person name="Specht J."/>
            <person name="Grimwood J."/>
            <person name="Rokhsar D."/>
            <person name="Stacey G."/>
            <person name="Shoemaker R."/>
            <person name="Jackson S."/>
        </authorList>
    </citation>
    <scope>NUCLEOTIDE SEQUENCE</scope>
    <source>
        <tissue evidence="15">Callus</tissue>
    </source>
</reference>
<dbReference type="FunFam" id="3.30.200.20:FF:000048">
    <property type="entry name" value="Non-specific serine/threonine protein kinase"/>
    <property type="match status" value="1"/>
</dbReference>
<evidence type="ECO:0000256" key="2">
    <source>
        <dbReference type="ARBA" id="ARBA00012513"/>
    </source>
</evidence>
<dbReference type="FunFam" id="1.10.510.10:FF:000571">
    <property type="entry name" value="Maternal embryonic leucine zipper kinase"/>
    <property type="match status" value="1"/>
</dbReference>
<dbReference type="Gene3D" id="3.30.200.20">
    <property type="entry name" value="Phosphorylase Kinase, domain 1"/>
    <property type="match status" value="1"/>
</dbReference>
<dbReference type="CDD" id="cd05123">
    <property type="entry name" value="STKc_AGC"/>
    <property type="match status" value="1"/>
</dbReference>
<dbReference type="SUPFAM" id="SSF56112">
    <property type="entry name" value="Protein kinase-like (PK-like)"/>
    <property type="match status" value="1"/>
</dbReference>
<keyword evidence="7" id="KW-0418">Kinase</keyword>
<organism evidence="15">
    <name type="scientific">Glycine max</name>
    <name type="common">Soybean</name>
    <name type="synonym">Glycine hispida</name>
    <dbReference type="NCBI Taxonomy" id="3847"/>
    <lineage>
        <taxon>Eukaryota</taxon>
        <taxon>Viridiplantae</taxon>
        <taxon>Streptophyta</taxon>
        <taxon>Embryophyta</taxon>
        <taxon>Tracheophyta</taxon>
        <taxon>Spermatophyta</taxon>
        <taxon>Magnoliopsida</taxon>
        <taxon>eudicotyledons</taxon>
        <taxon>Gunneridae</taxon>
        <taxon>Pentapetalae</taxon>
        <taxon>rosids</taxon>
        <taxon>fabids</taxon>
        <taxon>Fabales</taxon>
        <taxon>Fabaceae</taxon>
        <taxon>Papilionoideae</taxon>
        <taxon>50 kb inversion clade</taxon>
        <taxon>NPAAA clade</taxon>
        <taxon>indigoferoid/millettioid clade</taxon>
        <taxon>Phaseoleae</taxon>
        <taxon>Glycine</taxon>
        <taxon>Glycine subgen. Soja</taxon>
    </lineage>
</organism>
<evidence type="ECO:0000256" key="6">
    <source>
        <dbReference type="ARBA" id="ARBA00022741"/>
    </source>
</evidence>
<reference evidence="16" key="2">
    <citation type="submission" date="2018-02" db="UniProtKB">
        <authorList>
            <consortium name="EnsemblPlants"/>
        </authorList>
    </citation>
    <scope>IDENTIFICATION</scope>
    <source>
        <strain evidence="16">Williams 82</strain>
    </source>
</reference>
<comment type="catalytic activity">
    <reaction evidence="10">
        <text>L-seryl-[protein] + ATP = O-phospho-L-seryl-[protein] + ADP + H(+)</text>
        <dbReference type="Rhea" id="RHEA:17989"/>
        <dbReference type="Rhea" id="RHEA-COMP:9863"/>
        <dbReference type="Rhea" id="RHEA-COMP:11604"/>
        <dbReference type="ChEBI" id="CHEBI:15378"/>
        <dbReference type="ChEBI" id="CHEBI:29999"/>
        <dbReference type="ChEBI" id="CHEBI:30616"/>
        <dbReference type="ChEBI" id="CHEBI:83421"/>
        <dbReference type="ChEBI" id="CHEBI:456216"/>
        <dbReference type="EC" id="2.7.11.1"/>
    </reaction>
</comment>
<dbReference type="EMBL" id="CM000842">
    <property type="protein sequence ID" value="KRH40714.1"/>
    <property type="molecule type" value="Genomic_DNA"/>
</dbReference>
<reference evidence="15 16" key="1">
    <citation type="journal article" date="2010" name="Nature">
        <title>Genome sequence of the palaeopolyploid soybean.</title>
        <authorList>
            <person name="Schmutz J."/>
            <person name="Cannon S.B."/>
            <person name="Schlueter J."/>
            <person name="Ma J."/>
            <person name="Mitros T."/>
            <person name="Nelson W."/>
            <person name="Hyten D.L."/>
            <person name="Song Q."/>
            <person name="Thelen J.J."/>
            <person name="Cheng J."/>
            <person name="Xu D."/>
            <person name="Hellsten U."/>
            <person name="May G.D."/>
            <person name="Yu Y."/>
            <person name="Sakurai T."/>
            <person name="Umezawa T."/>
            <person name="Bhattacharyya M.K."/>
            <person name="Sandhu D."/>
            <person name="Valliyodan B."/>
            <person name="Lindquist E."/>
            <person name="Peto M."/>
            <person name="Grant D."/>
            <person name="Shu S."/>
            <person name="Goodstein D."/>
            <person name="Barry K."/>
            <person name="Futrell-Griggs M."/>
            <person name="Abernathy B."/>
            <person name="Du J."/>
            <person name="Tian Z."/>
            <person name="Zhu L."/>
            <person name="Gill N."/>
            <person name="Joshi T."/>
            <person name="Libault M."/>
            <person name="Sethuraman A."/>
            <person name="Zhang X.-C."/>
            <person name="Shinozaki K."/>
            <person name="Nguyen H.T."/>
            <person name="Wing R.A."/>
            <person name="Cregan P."/>
            <person name="Specht J."/>
            <person name="Grimwood J."/>
            <person name="Rokhsar D."/>
            <person name="Stacey G."/>
            <person name="Shoemaker R.C."/>
            <person name="Jackson S.A."/>
        </authorList>
    </citation>
    <scope>NUCLEOTIDE SEQUENCE</scope>
    <source>
        <strain evidence="16">cv. Williams 82</strain>
        <tissue evidence="15">Callus</tissue>
    </source>
</reference>
<dbReference type="Gene3D" id="1.10.510.10">
    <property type="entry name" value="Transferase(Phosphotransferase) domain 1"/>
    <property type="match status" value="1"/>
</dbReference>
<dbReference type="SMART" id="SM00220">
    <property type="entry name" value="S_TKc"/>
    <property type="match status" value="1"/>
</dbReference>
<proteinExistence type="inferred from homology"/>
<evidence type="ECO:0000256" key="11">
    <source>
        <dbReference type="ARBA" id="ARBA00058225"/>
    </source>
</evidence>
<dbReference type="Pfam" id="PF00069">
    <property type="entry name" value="Pkinase"/>
    <property type="match status" value="1"/>
</dbReference>
<dbReference type="Gramene" id="KRH40714">
    <property type="protein sequence ID" value="KRH40714"/>
    <property type="gene ID" value="GLYMA_09G273600"/>
</dbReference>
<feature type="domain" description="Protein kinase" evidence="14">
    <location>
        <begin position="150"/>
        <end position="353"/>
    </location>
</feature>
<name>I1L6Z3_SOYBN</name>
<dbReference type="EnsemblPlants" id="KRH40714">
    <property type="protein sequence ID" value="KRH40714"/>
    <property type="gene ID" value="GLYMA_09G273600"/>
</dbReference>
<evidence type="ECO:0000256" key="3">
    <source>
        <dbReference type="ARBA" id="ARBA00022527"/>
    </source>
</evidence>
<comment type="catalytic activity">
    <reaction evidence="9">
        <text>L-threonyl-[protein] + ATP = O-phospho-L-threonyl-[protein] + ADP + H(+)</text>
        <dbReference type="Rhea" id="RHEA:46608"/>
        <dbReference type="Rhea" id="RHEA-COMP:11060"/>
        <dbReference type="Rhea" id="RHEA-COMP:11605"/>
        <dbReference type="ChEBI" id="CHEBI:15378"/>
        <dbReference type="ChEBI" id="CHEBI:30013"/>
        <dbReference type="ChEBI" id="CHEBI:30616"/>
        <dbReference type="ChEBI" id="CHEBI:61977"/>
        <dbReference type="ChEBI" id="CHEBI:456216"/>
        <dbReference type="EC" id="2.7.11.1"/>
    </reaction>
</comment>
<keyword evidence="8 12" id="KW-0067">ATP-binding</keyword>
<keyword evidence="3 13" id="KW-0723">Serine/threonine-protein kinase</keyword>
<evidence type="ECO:0000256" key="12">
    <source>
        <dbReference type="PROSITE-ProRule" id="PRU10141"/>
    </source>
</evidence>
<dbReference type="InterPro" id="IPR017441">
    <property type="entry name" value="Protein_kinase_ATP_BS"/>
</dbReference>
<evidence type="ECO:0000313" key="15">
    <source>
        <dbReference type="EMBL" id="KRH40714.1"/>
    </source>
</evidence>
<dbReference type="Proteomes" id="UP000008827">
    <property type="component" value="Chromosome 9"/>
</dbReference>
<dbReference type="InterPro" id="IPR045270">
    <property type="entry name" value="STKc_AGC"/>
</dbReference>
<evidence type="ECO:0000256" key="4">
    <source>
        <dbReference type="ARBA" id="ARBA00022553"/>
    </source>
</evidence>
<keyword evidence="6 12" id="KW-0547">Nucleotide-binding</keyword>
<dbReference type="InterPro" id="IPR011009">
    <property type="entry name" value="Kinase-like_dom_sf"/>
</dbReference>
<evidence type="ECO:0000256" key="1">
    <source>
        <dbReference type="ARBA" id="ARBA00006234"/>
    </source>
</evidence>
<evidence type="ECO:0000259" key="14">
    <source>
        <dbReference type="PROSITE" id="PS50011"/>
    </source>
</evidence>
<evidence type="ECO:0000313" key="17">
    <source>
        <dbReference type="Proteomes" id="UP000008827"/>
    </source>
</evidence>
<evidence type="ECO:0000256" key="9">
    <source>
        <dbReference type="ARBA" id="ARBA00047899"/>
    </source>
</evidence>
<dbReference type="ExpressionAtlas" id="I1L6Z3">
    <property type="expression patterns" value="baseline and differential"/>
</dbReference>
<evidence type="ECO:0000313" key="16">
    <source>
        <dbReference type="EnsemblPlants" id="KRH40714"/>
    </source>
</evidence>
<evidence type="ECO:0000256" key="7">
    <source>
        <dbReference type="ARBA" id="ARBA00022777"/>
    </source>
</evidence>
<comment type="similarity">
    <text evidence="1">Belongs to the protein kinase superfamily. CAMK Ser/Thr protein kinase family. SNF1 subfamily.</text>
</comment>
<dbReference type="InterPro" id="IPR000719">
    <property type="entry name" value="Prot_kinase_dom"/>
</dbReference>
<evidence type="ECO:0000256" key="5">
    <source>
        <dbReference type="ARBA" id="ARBA00022679"/>
    </source>
</evidence>
<dbReference type="InterPro" id="IPR008271">
    <property type="entry name" value="Ser/Thr_kinase_AS"/>
</dbReference>
<evidence type="ECO:0000256" key="10">
    <source>
        <dbReference type="ARBA" id="ARBA00048679"/>
    </source>
</evidence>